<dbReference type="RefSeq" id="WP_075734944.1">
    <property type="nucleotide sequence ID" value="NZ_CP009249.1"/>
</dbReference>
<gene>
    <name evidence="2" type="ORF">CPHO_08555</name>
</gene>
<keyword evidence="3" id="KW-1185">Reference proteome</keyword>
<keyword evidence="1" id="KW-0472">Membrane</keyword>
<evidence type="ECO:0000256" key="1">
    <source>
        <dbReference type="SAM" id="Phobius"/>
    </source>
</evidence>
<keyword evidence="1" id="KW-1133">Transmembrane helix</keyword>
<dbReference type="KEGG" id="cpho:CPHO_08555"/>
<name>A0A1L7D473_9CORY</name>
<keyword evidence="1" id="KW-0812">Transmembrane</keyword>
<feature type="transmembrane region" description="Helical" evidence="1">
    <location>
        <begin position="18"/>
        <end position="40"/>
    </location>
</feature>
<organism evidence="2 3">
    <name type="scientific">Corynebacterium phocae</name>
    <dbReference type="NCBI Taxonomy" id="161895"/>
    <lineage>
        <taxon>Bacteria</taxon>
        <taxon>Bacillati</taxon>
        <taxon>Actinomycetota</taxon>
        <taxon>Actinomycetes</taxon>
        <taxon>Mycobacteriales</taxon>
        <taxon>Corynebacteriaceae</taxon>
        <taxon>Corynebacterium</taxon>
    </lineage>
</organism>
<dbReference type="Proteomes" id="UP000185491">
    <property type="component" value="Chromosome"/>
</dbReference>
<reference evidence="2 3" key="1">
    <citation type="submission" date="2014-08" db="EMBL/GenBank/DDBJ databases">
        <title>Complete genome sequence of Corynebacterium phocae M408/89/1(T)(=DSM 44612(T)), isolated from the common seal (Phoca vitulina).</title>
        <authorList>
            <person name="Ruckert C."/>
            <person name="Albersmeier A."/>
            <person name="Winkler A."/>
            <person name="Kalinowski J."/>
        </authorList>
    </citation>
    <scope>NUCLEOTIDE SEQUENCE [LARGE SCALE GENOMIC DNA]</scope>
    <source>
        <strain evidence="2 3">M408/89/1</strain>
    </source>
</reference>
<sequence>MTSETPHSSKKTGLIQKILMGLGVLLLVLMIAIAAIMVLVPDSGRPDGFNSATEKDRVWAAYKCKYFQDVDAGFTAIGITHSILNDDVPRDEVPEAQRYQKKLAKAGDVGDVIELEPGTNMCTGWLWTWYQRQEGYMKDYEAFTLETARNEGVVRE</sequence>
<accession>A0A1L7D473</accession>
<evidence type="ECO:0000313" key="2">
    <source>
        <dbReference type="EMBL" id="APT92928.1"/>
    </source>
</evidence>
<protein>
    <submittedName>
        <fullName evidence="2">Uncharacterized protein</fullName>
    </submittedName>
</protein>
<dbReference type="OrthoDB" id="9774685at2"/>
<dbReference type="EMBL" id="CP009249">
    <property type="protein sequence ID" value="APT92928.1"/>
    <property type="molecule type" value="Genomic_DNA"/>
</dbReference>
<dbReference type="AlphaFoldDB" id="A0A1L7D473"/>
<evidence type="ECO:0000313" key="3">
    <source>
        <dbReference type="Proteomes" id="UP000185491"/>
    </source>
</evidence>
<proteinExistence type="predicted"/>